<evidence type="ECO:0000256" key="5">
    <source>
        <dbReference type="ARBA" id="ARBA00022692"/>
    </source>
</evidence>
<evidence type="ECO:0000256" key="4">
    <source>
        <dbReference type="ARBA" id="ARBA00022519"/>
    </source>
</evidence>
<evidence type="ECO:0000256" key="8">
    <source>
        <dbReference type="ARBA" id="ARBA00023136"/>
    </source>
</evidence>
<dbReference type="Pfam" id="PF11356">
    <property type="entry name" value="T2SSC"/>
    <property type="match status" value="1"/>
</dbReference>
<reference evidence="11 12" key="1">
    <citation type="submission" date="2019-04" db="EMBL/GenBank/DDBJ databases">
        <authorList>
            <person name="Park S."/>
            <person name="Yoon J.-H."/>
        </authorList>
    </citation>
    <scope>NUCLEOTIDE SEQUENCE [LARGE SCALE GENOMIC DNA]</scope>
    <source>
        <strain evidence="11 12">HJM-18</strain>
    </source>
</reference>
<evidence type="ECO:0000313" key="12">
    <source>
        <dbReference type="Proteomes" id="UP000298325"/>
    </source>
</evidence>
<keyword evidence="2" id="KW-0813">Transport</keyword>
<dbReference type="GO" id="GO:0005886">
    <property type="term" value="C:plasma membrane"/>
    <property type="evidence" value="ECO:0007669"/>
    <property type="project" value="UniProtKB-SubCell"/>
</dbReference>
<evidence type="ECO:0000256" key="7">
    <source>
        <dbReference type="ARBA" id="ARBA00022989"/>
    </source>
</evidence>
<dbReference type="Proteomes" id="UP000298325">
    <property type="component" value="Unassembled WGS sequence"/>
</dbReference>
<evidence type="ECO:0000256" key="9">
    <source>
        <dbReference type="SAM" id="MobiDB-lite"/>
    </source>
</evidence>
<proteinExistence type="predicted"/>
<dbReference type="Gene3D" id="2.30.30.830">
    <property type="match status" value="1"/>
</dbReference>
<keyword evidence="6" id="KW-0653">Protein transport</keyword>
<feature type="domain" description="Type II secretion system protein GspC N-terminal" evidence="10">
    <location>
        <begin position="14"/>
        <end position="153"/>
    </location>
</feature>
<evidence type="ECO:0000256" key="1">
    <source>
        <dbReference type="ARBA" id="ARBA00004533"/>
    </source>
</evidence>
<keyword evidence="5" id="KW-0812">Transmembrane</keyword>
<keyword evidence="3" id="KW-1003">Cell membrane</keyword>
<comment type="caution">
    <text evidence="11">The sequence shown here is derived from an EMBL/GenBank/DDBJ whole genome shotgun (WGS) entry which is preliminary data.</text>
</comment>
<keyword evidence="8" id="KW-0472">Membrane</keyword>
<name>A0A4Z1C3E3_9GAMM</name>
<comment type="subcellular location">
    <subcellularLocation>
        <location evidence="1">Cell inner membrane</location>
    </subcellularLocation>
</comment>
<evidence type="ECO:0000313" key="11">
    <source>
        <dbReference type="EMBL" id="TGN41728.1"/>
    </source>
</evidence>
<sequence length="220" mass="24134">MLSMSPRLPLILSLVAALGMVSATAWQAYGFWQHETSASGIDSKAAVTADQQPQQQEPDISLETLAMFGDADQPQAAPEEDMENLPETNLRLVLRGVMSASGDFPGSALVEDSKSQTEAYIVGDELSGDAILRAVRPDRIIIERAGVLESLYFPEDEDRSGFAFAANDSSDDNGSQPDYAEQQARSASFPGPEVNRSSDSRREEIRQRLEQLRNRLRNNN</sequence>
<feature type="region of interest" description="Disordered" evidence="9">
    <location>
        <begin position="162"/>
        <end position="203"/>
    </location>
</feature>
<dbReference type="RefSeq" id="WP_135802113.1">
    <property type="nucleotide sequence ID" value="NZ_SRPF01000001.1"/>
</dbReference>
<evidence type="ECO:0000256" key="2">
    <source>
        <dbReference type="ARBA" id="ARBA00022448"/>
    </source>
</evidence>
<dbReference type="GO" id="GO:0015031">
    <property type="term" value="P:protein transport"/>
    <property type="evidence" value="ECO:0007669"/>
    <property type="project" value="UniProtKB-KW"/>
</dbReference>
<dbReference type="OrthoDB" id="5574088at2"/>
<protein>
    <submittedName>
        <fullName evidence="11">General secretion pathway protein GspC</fullName>
    </submittedName>
</protein>
<evidence type="ECO:0000256" key="6">
    <source>
        <dbReference type="ARBA" id="ARBA00022927"/>
    </source>
</evidence>
<evidence type="ECO:0000259" key="10">
    <source>
        <dbReference type="Pfam" id="PF11356"/>
    </source>
</evidence>
<accession>A0A4Z1C3E3</accession>
<dbReference type="AlphaFoldDB" id="A0A4Z1C3E3"/>
<organism evidence="11 12">
    <name type="scientific">Marinobacter confluentis</name>
    <dbReference type="NCBI Taxonomy" id="1697557"/>
    <lineage>
        <taxon>Bacteria</taxon>
        <taxon>Pseudomonadati</taxon>
        <taxon>Pseudomonadota</taxon>
        <taxon>Gammaproteobacteria</taxon>
        <taxon>Pseudomonadales</taxon>
        <taxon>Marinobacteraceae</taxon>
        <taxon>Marinobacter</taxon>
    </lineage>
</organism>
<keyword evidence="7" id="KW-1133">Transmembrane helix</keyword>
<keyword evidence="4" id="KW-0997">Cell inner membrane</keyword>
<keyword evidence="12" id="KW-1185">Reference proteome</keyword>
<dbReference type="EMBL" id="SRPF01000001">
    <property type="protein sequence ID" value="TGN41728.1"/>
    <property type="molecule type" value="Genomic_DNA"/>
</dbReference>
<dbReference type="InterPro" id="IPR024961">
    <property type="entry name" value="T2SS_GspC_N"/>
</dbReference>
<gene>
    <name evidence="11" type="ORF">E5Q11_04165</name>
</gene>
<evidence type="ECO:0000256" key="3">
    <source>
        <dbReference type="ARBA" id="ARBA00022475"/>
    </source>
</evidence>